<feature type="domain" description="Peripheral subunit-binding (PSBD)" evidence="9">
    <location>
        <begin position="110"/>
        <end position="147"/>
    </location>
</feature>
<dbReference type="Pfam" id="PF00364">
    <property type="entry name" value="Biotin_lipoyl"/>
    <property type="match status" value="1"/>
</dbReference>
<dbReference type="CDD" id="cd06849">
    <property type="entry name" value="lipoyl_domain"/>
    <property type="match status" value="1"/>
</dbReference>
<evidence type="ECO:0000256" key="1">
    <source>
        <dbReference type="ARBA" id="ARBA00001938"/>
    </source>
</evidence>
<evidence type="ECO:0000256" key="4">
    <source>
        <dbReference type="ARBA" id="ARBA00022823"/>
    </source>
</evidence>
<dbReference type="EMBL" id="CP092427">
    <property type="protein sequence ID" value="ULP35264.1"/>
    <property type="molecule type" value="Genomic_DNA"/>
</dbReference>
<dbReference type="SUPFAM" id="SSF52777">
    <property type="entry name" value="CoA-dependent acyltransferases"/>
    <property type="match status" value="1"/>
</dbReference>
<dbReference type="EMBL" id="JACKRN010000091">
    <property type="protein sequence ID" value="MCV7069560.1"/>
    <property type="molecule type" value="Genomic_DNA"/>
</dbReference>
<dbReference type="EC" id="2.3.1.-" evidence="6"/>
<evidence type="ECO:0000256" key="2">
    <source>
        <dbReference type="ARBA" id="ARBA00007317"/>
    </source>
</evidence>
<reference evidence="11" key="3">
    <citation type="submission" date="2022-08" db="EMBL/GenBank/DDBJ databases">
        <title>Whole genome sequencing of non-tuberculosis mycobacteria type-strains.</title>
        <authorList>
            <person name="Igarashi Y."/>
            <person name="Osugi A."/>
            <person name="Mitarai S."/>
        </authorList>
    </citation>
    <scope>NUCLEOTIDE SEQUENCE</scope>
    <source>
        <strain evidence="11">JCM 16372</strain>
    </source>
</reference>
<dbReference type="Gene3D" id="2.40.50.100">
    <property type="match status" value="1"/>
</dbReference>
<evidence type="ECO:0000256" key="3">
    <source>
        <dbReference type="ARBA" id="ARBA00022679"/>
    </source>
</evidence>
<proteinExistence type="inferred from homology"/>
<dbReference type="GO" id="GO:0016407">
    <property type="term" value="F:acetyltransferase activity"/>
    <property type="evidence" value="ECO:0007669"/>
    <property type="project" value="TreeGrafter"/>
</dbReference>
<dbReference type="InterPro" id="IPR036625">
    <property type="entry name" value="E3-bd_dom_sf"/>
</dbReference>
<dbReference type="InterPro" id="IPR004167">
    <property type="entry name" value="PSBD"/>
</dbReference>
<dbReference type="GO" id="GO:0031405">
    <property type="term" value="F:lipoic acid binding"/>
    <property type="evidence" value="ECO:0007669"/>
    <property type="project" value="TreeGrafter"/>
</dbReference>
<keyword evidence="5 6" id="KW-0012">Acyltransferase</keyword>
<dbReference type="Pfam" id="PF00198">
    <property type="entry name" value="2-oxoacid_dh"/>
    <property type="match status" value="1"/>
</dbReference>
<feature type="domain" description="Lipoyl-binding" evidence="8">
    <location>
        <begin position="4"/>
        <end position="79"/>
    </location>
</feature>
<keyword evidence="12" id="KW-1185">Reference proteome</keyword>
<dbReference type="SUPFAM" id="SSF47005">
    <property type="entry name" value="Peripheral subunit-binding domain of 2-oxo acid dehydrogenase complex"/>
    <property type="match status" value="1"/>
</dbReference>
<dbReference type="InterPro" id="IPR023213">
    <property type="entry name" value="CAT-like_dom_sf"/>
</dbReference>
<dbReference type="Pfam" id="PF02817">
    <property type="entry name" value="E3_binding"/>
    <property type="match status" value="1"/>
</dbReference>
<dbReference type="PANTHER" id="PTHR43178">
    <property type="entry name" value="DIHYDROLIPOAMIDE ACETYLTRANSFERASE COMPONENT OF PYRUVATE DEHYDROGENASE COMPLEX"/>
    <property type="match status" value="1"/>
</dbReference>
<evidence type="ECO:0000256" key="6">
    <source>
        <dbReference type="RuleBase" id="RU003423"/>
    </source>
</evidence>
<evidence type="ECO:0000259" key="8">
    <source>
        <dbReference type="PROSITE" id="PS50968"/>
    </source>
</evidence>
<dbReference type="Proteomes" id="UP001140272">
    <property type="component" value="Unassembled WGS sequence"/>
</dbReference>
<dbReference type="Gene3D" id="3.30.559.10">
    <property type="entry name" value="Chloramphenicol acetyltransferase-like domain"/>
    <property type="match status" value="1"/>
</dbReference>
<dbReference type="InterPro" id="IPR050743">
    <property type="entry name" value="2-oxoacid_DH_E2_comp"/>
</dbReference>
<gene>
    <name evidence="10" type="ORF">H7H73_02610</name>
    <name evidence="11" type="ORF">MJO55_18460</name>
</gene>
<dbReference type="PROSITE" id="PS51826">
    <property type="entry name" value="PSBD"/>
    <property type="match status" value="1"/>
</dbReference>
<sequence length="379" mass="39874">MSAPRDFLVPDLGEGLEDATITGWAVAVGDQVELNQTLCTVETNKAEVEIPSPYAGRIAELGGAEGQTLPVGSVLVRIETDAAQQEPPREPVLVGYGTDHALDGSRRRARAKPPVRKLAADLDVDLDRVDGSGPEGLVMRSDVLAAADPEPDAPVTGVRLAMARRMALSRREIPDANASVDVDGTEVLRLREHCASVGATSVTPFVLVLRMVVVALRRHPELNATWLDTVDGPRIHTHAAVHLGVGVAAPRGLLVPVVTDAQARTTRQLGDEVARLVADARGGTLTPTQMQGSTFTVSNFGALGLDDGVPVINHPEAAILGVGTLKPRAVVIDGEVLARPTMRLTCAFDHRVADGAQVGAFLGELRTLLEAPAAALLDL</sequence>
<comment type="similarity">
    <text evidence="2 6">Belongs to the 2-oxoacid dehydrogenase family.</text>
</comment>
<dbReference type="AlphaFoldDB" id="A0A9X2YA29"/>
<comment type="cofactor">
    <cofactor evidence="1 6">
        <name>(R)-lipoate</name>
        <dbReference type="ChEBI" id="CHEBI:83088"/>
    </cofactor>
</comment>
<dbReference type="InterPro" id="IPR000089">
    <property type="entry name" value="Biotin_lipoyl"/>
</dbReference>
<evidence type="ECO:0000259" key="9">
    <source>
        <dbReference type="PROSITE" id="PS51826"/>
    </source>
</evidence>
<dbReference type="Proteomes" id="UP001055159">
    <property type="component" value="Chromosome"/>
</dbReference>
<evidence type="ECO:0000313" key="10">
    <source>
        <dbReference type="EMBL" id="MCV7069560.1"/>
    </source>
</evidence>
<dbReference type="Gene3D" id="4.10.320.10">
    <property type="entry name" value="E3-binding domain"/>
    <property type="match status" value="1"/>
</dbReference>
<keyword evidence="4 6" id="KW-0450">Lipoyl</keyword>
<reference evidence="10" key="2">
    <citation type="journal article" date="2022" name="BMC Genomics">
        <title>Comparative genome analysis of mycobacteria focusing on tRNA and non-coding RNA.</title>
        <authorList>
            <person name="Behra P.R.K."/>
            <person name="Pettersson B.M.F."/>
            <person name="Ramesh M."/>
            <person name="Das S."/>
            <person name="Dasgupta S."/>
            <person name="Kirsebom L.A."/>
        </authorList>
    </citation>
    <scope>NUCLEOTIDE SEQUENCE</scope>
    <source>
        <strain evidence="10">DSM 45406</strain>
    </source>
</reference>
<accession>A0A9X2YA29</accession>
<dbReference type="GO" id="GO:0005737">
    <property type="term" value="C:cytoplasm"/>
    <property type="evidence" value="ECO:0007669"/>
    <property type="project" value="TreeGrafter"/>
</dbReference>
<dbReference type="PANTHER" id="PTHR43178:SF5">
    <property type="entry name" value="LIPOAMIDE ACYLTRANSFERASE COMPONENT OF BRANCHED-CHAIN ALPHA-KETO ACID DEHYDROGENASE COMPLEX, MITOCHONDRIAL"/>
    <property type="match status" value="1"/>
</dbReference>
<reference evidence="10" key="1">
    <citation type="submission" date="2020-07" db="EMBL/GenBank/DDBJ databases">
        <authorList>
            <person name="Pettersson B.M.F."/>
            <person name="Behra P.R.K."/>
            <person name="Ramesh M."/>
            <person name="Das S."/>
            <person name="Dasgupta S."/>
            <person name="Kirsebom L.A."/>
        </authorList>
    </citation>
    <scope>NUCLEOTIDE SEQUENCE</scope>
    <source>
        <strain evidence="10">DSM 45406</strain>
    </source>
</reference>
<name>A0A9X2YA29_9MYCO</name>
<evidence type="ECO:0000313" key="11">
    <source>
        <dbReference type="EMBL" id="ULP35264.1"/>
    </source>
</evidence>
<dbReference type="SUPFAM" id="SSF51230">
    <property type="entry name" value="Single hybrid motif"/>
    <property type="match status" value="1"/>
</dbReference>
<evidence type="ECO:0000256" key="5">
    <source>
        <dbReference type="ARBA" id="ARBA00023315"/>
    </source>
</evidence>
<dbReference type="InterPro" id="IPR011053">
    <property type="entry name" value="Single_hybrid_motif"/>
</dbReference>
<dbReference type="PROSITE" id="PS50968">
    <property type="entry name" value="BIOTINYL_LIPOYL"/>
    <property type="match status" value="1"/>
</dbReference>
<dbReference type="InterPro" id="IPR001078">
    <property type="entry name" value="2-oxoacid_DH_actylTfrase"/>
</dbReference>
<feature type="region of interest" description="Disordered" evidence="7">
    <location>
        <begin position="82"/>
        <end position="114"/>
    </location>
</feature>
<evidence type="ECO:0000313" key="13">
    <source>
        <dbReference type="Proteomes" id="UP001140272"/>
    </source>
</evidence>
<protein>
    <recommendedName>
        <fullName evidence="6">Dihydrolipoamide acetyltransferase component of pyruvate dehydrogenase complex</fullName>
        <ecNumber evidence="6">2.3.1.-</ecNumber>
    </recommendedName>
</protein>
<keyword evidence="3 6" id="KW-0808">Transferase</keyword>
<evidence type="ECO:0000256" key="7">
    <source>
        <dbReference type="SAM" id="MobiDB-lite"/>
    </source>
</evidence>
<dbReference type="RefSeq" id="WP_043410894.1">
    <property type="nucleotide sequence ID" value="NZ_CP092427.2"/>
</dbReference>
<evidence type="ECO:0000313" key="12">
    <source>
        <dbReference type="Proteomes" id="UP001055159"/>
    </source>
</evidence>
<organism evidence="10 13">
    <name type="scientific">Mycolicibacterium rufum</name>
    <dbReference type="NCBI Taxonomy" id="318424"/>
    <lineage>
        <taxon>Bacteria</taxon>
        <taxon>Bacillati</taxon>
        <taxon>Actinomycetota</taxon>
        <taxon>Actinomycetes</taxon>
        <taxon>Mycobacteriales</taxon>
        <taxon>Mycobacteriaceae</taxon>
        <taxon>Mycolicibacterium</taxon>
    </lineage>
</organism>